<dbReference type="EMBL" id="JYDU01000231">
    <property type="protein sequence ID" value="KRX88550.1"/>
    <property type="molecule type" value="Genomic_DNA"/>
</dbReference>
<gene>
    <name evidence="3" type="ORF">T4B_3096</name>
    <name evidence="2" type="ORF">T4E_10603</name>
</gene>
<dbReference type="Proteomes" id="UP000054805">
    <property type="component" value="Unassembled WGS sequence"/>
</dbReference>
<sequence>MGGTWVIELLSDSCHMTDATFSMTLVRLLFFTYAFLLHFMCLHQPPPTGSQAGQSVELSLKLMIGLEFLNKECELRQDEIKIRILQMCQFCLGMLLINTSHLAVGFSASARYVAQGGATLPNIITQLDTIFNIIRIIHSSDSKLKPIQLYHVQACPLLAW</sequence>
<feature type="transmembrane region" description="Helical" evidence="1">
    <location>
        <begin position="20"/>
        <end position="42"/>
    </location>
</feature>
<keyword evidence="1" id="KW-0472">Membrane</keyword>
<name>A0A0V0XKN7_TRIPS</name>
<evidence type="ECO:0000313" key="4">
    <source>
        <dbReference type="Proteomes" id="UP000054805"/>
    </source>
</evidence>
<keyword evidence="4" id="KW-1185">Reference proteome</keyword>
<keyword evidence="1" id="KW-1133">Transmembrane helix</keyword>
<proteinExistence type="predicted"/>
<evidence type="ECO:0000313" key="5">
    <source>
        <dbReference type="Proteomes" id="UP000054815"/>
    </source>
</evidence>
<organism evidence="2 5">
    <name type="scientific">Trichinella pseudospiralis</name>
    <name type="common">Parasitic roundworm</name>
    <dbReference type="NCBI Taxonomy" id="6337"/>
    <lineage>
        <taxon>Eukaryota</taxon>
        <taxon>Metazoa</taxon>
        <taxon>Ecdysozoa</taxon>
        <taxon>Nematoda</taxon>
        <taxon>Enoplea</taxon>
        <taxon>Dorylaimia</taxon>
        <taxon>Trichinellida</taxon>
        <taxon>Trichinellidae</taxon>
        <taxon>Trichinella</taxon>
    </lineage>
</organism>
<protein>
    <submittedName>
        <fullName evidence="2">Uncharacterized protein</fullName>
    </submittedName>
</protein>
<evidence type="ECO:0000256" key="1">
    <source>
        <dbReference type="SAM" id="Phobius"/>
    </source>
</evidence>
<reference evidence="4 5" key="1">
    <citation type="submission" date="2015-01" db="EMBL/GenBank/DDBJ databases">
        <title>Evolution of Trichinella species and genotypes.</title>
        <authorList>
            <person name="Korhonen P.K."/>
            <person name="Edoardo P."/>
            <person name="Giuseppe L.R."/>
            <person name="Gasser R.B."/>
        </authorList>
    </citation>
    <scope>NUCLEOTIDE SEQUENCE [LARGE SCALE GENOMIC DNA]</scope>
    <source>
        <strain evidence="2">ISS141</strain>
        <strain evidence="3">ISS588</strain>
    </source>
</reference>
<accession>A0A0V0XKN7</accession>
<dbReference type="EMBL" id="JYDS01000250">
    <property type="protein sequence ID" value="KRZ20139.1"/>
    <property type="molecule type" value="Genomic_DNA"/>
</dbReference>
<dbReference type="Proteomes" id="UP000054815">
    <property type="component" value="Unassembled WGS sequence"/>
</dbReference>
<dbReference type="AlphaFoldDB" id="A0A0V0XKN7"/>
<evidence type="ECO:0000313" key="2">
    <source>
        <dbReference type="EMBL" id="KRX88550.1"/>
    </source>
</evidence>
<evidence type="ECO:0000313" key="3">
    <source>
        <dbReference type="EMBL" id="KRZ20139.1"/>
    </source>
</evidence>
<keyword evidence="1" id="KW-0812">Transmembrane</keyword>
<comment type="caution">
    <text evidence="2">The sequence shown here is derived from an EMBL/GenBank/DDBJ whole genome shotgun (WGS) entry which is preliminary data.</text>
</comment>